<dbReference type="AlphaFoldDB" id="A0A2B4SH84"/>
<dbReference type="EMBL" id="LSMT01000078">
    <property type="protein sequence ID" value="PFX28726.1"/>
    <property type="molecule type" value="Genomic_DNA"/>
</dbReference>
<gene>
    <name evidence="2" type="ORF">AWC38_SpisGene6530</name>
</gene>
<evidence type="ECO:0000256" key="1">
    <source>
        <dbReference type="SAM" id="MobiDB-lite"/>
    </source>
</evidence>
<protein>
    <submittedName>
        <fullName evidence="2">Uncharacterized protein</fullName>
    </submittedName>
</protein>
<feature type="region of interest" description="Disordered" evidence="1">
    <location>
        <begin position="106"/>
        <end position="125"/>
    </location>
</feature>
<reference evidence="3" key="1">
    <citation type="journal article" date="2017" name="bioRxiv">
        <title>Comparative analysis of the genomes of Stylophora pistillata and Acropora digitifera provides evidence for extensive differences between species of corals.</title>
        <authorList>
            <person name="Voolstra C.R."/>
            <person name="Li Y."/>
            <person name="Liew Y.J."/>
            <person name="Baumgarten S."/>
            <person name="Zoccola D."/>
            <person name="Flot J.-F."/>
            <person name="Tambutte S."/>
            <person name="Allemand D."/>
            <person name="Aranda M."/>
        </authorList>
    </citation>
    <scope>NUCLEOTIDE SEQUENCE [LARGE SCALE GENOMIC DNA]</scope>
</reference>
<dbReference type="InterPro" id="IPR038765">
    <property type="entry name" value="Papain-like_cys_pep_sf"/>
</dbReference>
<keyword evidence="3" id="KW-1185">Reference proteome</keyword>
<dbReference type="Proteomes" id="UP000225706">
    <property type="component" value="Unassembled WGS sequence"/>
</dbReference>
<proteinExistence type="predicted"/>
<sequence>MYALEDLSNTRGEDSVTSGPCVWVRMARANTQACEVKDLVNKKGKIPSHKKRKRNQVYCHNMETDVRAPEERNPPDEEYLRKFTKRLCNLKSRPAILSLFKKLHGTPEEDTVPEEPGQSNHHRPKTGIMNAKLLEILSNDPKTSAEEIVQLLALSESQRKMVRQTSAEKIFKADLLNSRYVFLPINSFLDHLCAAHSITSMTSQRSNYVLKVPQQLPGSNNCGFYIFMFADHFLKDLTEMYESDPNSYVNAEHGWFNPKDAEAKGH</sequence>
<organism evidence="2 3">
    <name type="scientific">Stylophora pistillata</name>
    <name type="common">Smooth cauliflower coral</name>
    <dbReference type="NCBI Taxonomy" id="50429"/>
    <lineage>
        <taxon>Eukaryota</taxon>
        <taxon>Metazoa</taxon>
        <taxon>Cnidaria</taxon>
        <taxon>Anthozoa</taxon>
        <taxon>Hexacorallia</taxon>
        <taxon>Scleractinia</taxon>
        <taxon>Astrocoeniina</taxon>
        <taxon>Pocilloporidae</taxon>
        <taxon>Stylophora</taxon>
    </lineage>
</organism>
<comment type="caution">
    <text evidence="2">The sequence shown here is derived from an EMBL/GenBank/DDBJ whole genome shotgun (WGS) entry which is preliminary data.</text>
</comment>
<evidence type="ECO:0000313" key="3">
    <source>
        <dbReference type="Proteomes" id="UP000225706"/>
    </source>
</evidence>
<name>A0A2B4SH84_STYPI</name>
<evidence type="ECO:0000313" key="2">
    <source>
        <dbReference type="EMBL" id="PFX28726.1"/>
    </source>
</evidence>
<dbReference type="SUPFAM" id="SSF54001">
    <property type="entry name" value="Cysteine proteinases"/>
    <property type="match status" value="1"/>
</dbReference>
<dbReference type="Gene3D" id="1.10.418.20">
    <property type="match status" value="1"/>
</dbReference>
<accession>A0A2B4SH84</accession>